<protein>
    <submittedName>
        <fullName evidence="1">Uncharacterized protein</fullName>
    </submittedName>
</protein>
<comment type="caution">
    <text evidence="1">The sequence shown here is derived from an EMBL/GenBank/DDBJ whole genome shotgun (WGS) entry which is preliminary data.</text>
</comment>
<dbReference type="EMBL" id="CM055751">
    <property type="protein sequence ID" value="KAJ7993324.1"/>
    <property type="molecule type" value="Genomic_DNA"/>
</dbReference>
<dbReference type="Proteomes" id="UP001157502">
    <property type="component" value="Chromosome 24"/>
</dbReference>
<evidence type="ECO:0000313" key="1">
    <source>
        <dbReference type="EMBL" id="KAJ7993324.1"/>
    </source>
</evidence>
<keyword evidence="2" id="KW-1185">Reference proteome</keyword>
<proteinExistence type="predicted"/>
<evidence type="ECO:0000313" key="2">
    <source>
        <dbReference type="Proteomes" id="UP001157502"/>
    </source>
</evidence>
<accession>A0ACC2FPI0</accession>
<reference evidence="1" key="1">
    <citation type="submission" date="2021-05" db="EMBL/GenBank/DDBJ databases">
        <authorList>
            <person name="Pan Q."/>
            <person name="Jouanno E."/>
            <person name="Zahm M."/>
            <person name="Klopp C."/>
            <person name="Cabau C."/>
            <person name="Louis A."/>
            <person name="Berthelot C."/>
            <person name="Parey E."/>
            <person name="Roest Crollius H."/>
            <person name="Montfort J."/>
            <person name="Robinson-Rechavi M."/>
            <person name="Bouchez O."/>
            <person name="Lampietro C."/>
            <person name="Lopez Roques C."/>
            <person name="Donnadieu C."/>
            <person name="Postlethwait J."/>
            <person name="Bobe J."/>
            <person name="Dillon D."/>
            <person name="Chandos A."/>
            <person name="von Hippel F."/>
            <person name="Guiguen Y."/>
        </authorList>
    </citation>
    <scope>NUCLEOTIDE SEQUENCE</scope>
    <source>
        <strain evidence="1">YG-Jan2019</strain>
    </source>
</reference>
<gene>
    <name evidence="1" type="ORF">DPEC_G00271240</name>
</gene>
<sequence length="450" mass="51487">MKETCTFNPTNHHCWESVFTMTMVKRRSNSTEARSLGPSENNNIKVTDEDVLTKVLVDIWVVAHMQNSSCHSLKSTVKLIGRVKYEPPKISMSRSSGNLTLSWENNKATLTLEDLQQPYVYELQVRHRSKLATDPLWSDWTPILDVPTAWSIDKTGPHNYFKSFKKSCLEWYKLTDGKTRPDKVNKTPIDKPLNEKLQAIMQEMDDFVPYYYLVHNLTKKRWQTTEMRLMYKKEREPRTAPGNVKIDSITSTTATLHWEHIPVSDQRGFLTHYTVCNKMTNQNDRGNTTNECHNISASETKYVIQNLTPRSTYEIRLYGGTSIGSGPAASIGAVTQVQFPDSTVFLARIQDMYEIKEEVHELQLHNKRSKEPKSEESSLLNVCRTYECDNTDDKSLGDQRSPDYNGQVLQLEALDPSTGETDCEVAMLMYRNGLVFDMNAESTEDVGSPL</sequence>
<name>A0ACC2FPI0_DALPE</name>
<organism evidence="1 2">
    <name type="scientific">Dallia pectoralis</name>
    <name type="common">Alaska blackfish</name>
    <dbReference type="NCBI Taxonomy" id="75939"/>
    <lineage>
        <taxon>Eukaryota</taxon>
        <taxon>Metazoa</taxon>
        <taxon>Chordata</taxon>
        <taxon>Craniata</taxon>
        <taxon>Vertebrata</taxon>
        <taxon>Euteleostomi</taxon>
        <taxon>Actinopterygii</taxon>
        <taxon>Neopterygii</taxon>
        <taxon>Teleostei</taxon>
        <taxon>Protacanthopterygii</taxon>
        <taxon>Esociformes</taxon>
        <taxon>Umbridae</taxon>
        <taxon>Dallia</taxon>
    </lineage>
</organism>